<dbReference type="CDD" id="cd02966">
    <property type="entry name" value="TlpA_like_family"/>
    <property type="match status" value="1"/>
</dbReference>
<sequence>MIRKIILMFALGLSVATTFAQKDKSTVTVEITSVKVDSMWVVPPKGGVFFVKPGANHKFVLNFNQEAPFILTFGIDVPKKGRISLFIEKGDHLNVTTDLDQKSVFTGQGSENAKVFDEFTNAYLASYLKLDASKMTANEVFDRTMAMGQHSLDILDANKQKVSPAFYKYQSIALLYQKLGSGMIIPYLYHVGLGKKISESIPEHFWDVEKQVKMDDKLLENPEYARFMQGSFPILLSYKEKFKDGTLDSTFTSEAETNLKLSVVEKTYTGKVRSLALGAILKAALARANDVASVKPSIDDYITKYANAEDAKSILSTYDNYIKTAAGKTPPPFVLNDLSGKEVTLKDFAGKVVYMDFWASWCSPCRYEMKNGSPKLHAKFKDNKDVVFLYISIDSKTEAWRKAIEEDKIEGIHLLSLGGNGSPVAKAFNITGIPHYVIIGKNGKIFDNNAPRPSEDKTPKRINEALNAR</sequence>
<dbReference type="PANTHER" id="PTHR42852:SF6">
    <property type="entry name" value="THIOL:DISULFIDE INTERCHANGE PROTEIN DSBE"/>
    <property type="match status" value="1"/>
</dbReference>
<dbReference type="PROSITE" id="PS51352">
    <property type="entry name" value="THIOREDOXIN_2"/>
    <property type="match status" value="1"/>
</dbReference>
<feature type="signal peptide" evidence="6">
    <location>
        <begin position="1"/>
        <end position="20"/>
    </location>
</feature>
<feature type="domain" description="Thioredoxin" evidence="7">
    <location>
        <begin position="324"/>
        <end position="469"/>
    </location>
</feature>
<comment type="caution">
    <text evidence="8">The sequence shown here is derived from an EMBL/GenBank/DDBJ whole genome shotgun (WGS) entry which is preliminary data.</text>
</comment>
<protein>
    <submittedName>
        <fullName evidence="8">TlpA disulfide reductase family protein</fullName>
    </submittedName>
</protein>
<dbReference type="SUPFAM" id="SSF52833">
    <property type="entry name" value="Thioredoxin-like"/>
    <property type="match status" value="1"/>
</dbReference>
<dbReference type="InterPro" id="IPR013740">
    <property type="entry name" value="Redoxin"/>
</dbReference>
<evidence type="ECO:0000259" key="7">
    <source>
        <dbReference type="PROSITE" id="PS51352"/>
    </source>
</evidence>
<evidence type="ECO:0000256" key="3">
    <source>
        <dbReference type="ARBA" id="ARBA00023157"/>
    </source>
</evidence>
<evidence type="ECO:0000256" key="4">
    <source>
        <dbReference type="ARBA" id="ARBA00023284"/>
    </source>
</evidence>
<feature type="chain" id="PRO_5046704122" evidence="6">
    <location>
        <begin position="21"/>
        <end position="469"/>
    </location>
</feature>
<reference evidence="8" key="1">
    <citation type="submission" date="2022-12" db="EMBL/GenBank/DDBJ databases">
        <title>Genome sequence of HCMS5-2.</title>
        <authorList>
            <person name="Woo H."/>
        </authorList>
    </citation>
    <scope>NUCLEOTIDE SEQUENCE</scope>
    <source>
        <strain evidence="8">HCMS5-2</strain>
    </source>
</reference>
<dbReference type="PANTHER" id="PTHR42852">
    <property type="entry name" value="THIOL:DISULFIDE INTERCHANGE PROTEIN DSBE"/>
    <property type="match status" value="1"/>
</dbReference>
<evidence type="ECO:0000313" key="9">
    <source>
        <dbReference type="Proteomes" id="UP001144347"/>
    </source>
</evidence>
<keyword evidence="4" id="KW-0676">Redox-active center</keyword>
<keyword evidence="2" id="KW-0201">Cytochrome c-type biogenesis</keyword>
<feature type="compositionally biased region" description="Basic and acidic residues" evidence="5">
    <location>
        <begin position="453"/>
        <end position="463"/>
    </location>
</feature>
<dbReference type="InterPro" id="IPR013766">
    <property type="entry name" value="Thioredoxin_domain"/>
</dbReference>
<evidence type="ECO:0000256" key="2">
    <source>
        <dbReference type="ARBA" id="ARBA00022748"/>
    </source>
</evidence>
<feature type="region of interest" description="Disordered" evidence="5">
    <location>
        <begin position="449"/>
        <end position="469"/>
    </location>
</feature>
<keyword evidence="3" id="KW-1015">Disulfide bond</keyword>
<dbReference type="InterPro" id="IPR050553">
    <property type="entry name" value="Thioredoxin_ResA/DsbE_sf"/>
</dbReference>
<gene>
    <name evidence="8" type="ORF">O0955_09145</name>
</gene>
<organism evidence="8 9">
    <name type="scientific">Pedobacter punctiformis</name>
    <dbReference type="NCBI Taxonomy" id="3004097"/>
    <lineage>
        <taxon>Bacteria</taxon>
        <taxon>Pseudomonadati</taxon>
        <taxon>Bacteroidota</taxon>
        <taxon>Sphingobacteriia</taxon>
        <taxon>Sphingobacteriales</taxon>
        <taxon>Sphingobacteriaceae</taxon>
        <taxon>Pedobacter</taxon>
    </lineage>
</organism>
<dbReference type="InterPro" id="IPR036249">
    <property type="entry name" value="Thioredoxin-like_sf"/>
</dbReference>
<evidence type="ECO:0000256" key="5">
    <source>
        <dbReference type="SAM" id="MobiDB-lite"/>
    </source>
</evidence>
<accession>A0ABT4L8B4</accession>
<dbReference type="Proteomes" id="UP001144347">
    <property type="component" value="Unassembled WGS sequence"/>
</dbReference>
<evidence type="ECO:0000313" key="8">
    <source>
        <dbReference type="EMBL" id="MCZ4244171.1"/>
    </source>
</evidence>
<evidence type="ECO:0000256" key="6">
    <source>
        <dbReference type="SAM" id="SignalP"/>
    </source>
</evidence>
<comment type="subcellular location">
    <subcellularLocation>
        <location evidence="1">Cell envelope</location>
    </subcellularLocation>
</comment>
<dbReference type="Pfam" id="PF08534">
    <property type="entry name" value="Redoxin"/>
    <property type="match status" value="1"/>
</dbReference>
<evidence type="ECO:0000256" key="1">
    <source>
        <dbReference type="ARBA" id="ARBA00004196"/>
    </source>
</evidence>
<proteinExistence type="predicted"/>
<dbReference type="Gene3D" id="3.40.30.10">
    <property type="entry name" value="Glutaredoxin"/>
    <property type="match status" value="1"/>
</dbReference>
<keyword evidence="6" id="KW-0732">Signal</keyword>
<dbReference type="RefSeq" id="WP_269427245.1">
    <property type="nucleotide sequence ID" value="NZ_JAPWGM010000003.1"/>
</dbReference>
<name>A0ABT4L8B4_9SPHI</name>
<keyword evidence="9" id="KW-1185">Reference proteome</keyword>
<dbReference type="EMBL" id="JAPWGM010000003">
    <property type="protein sequence ID" value="MCZ4244171.1"/>
    <property type="molecule type" value="Genomic_DNA"/>
</dbReference>